<dbReference type="Proteomes" id="UP000252707">
    <property type="component" value="Unassembled WGS sequence"/>
</dbReference>
<organism evidence="3 4">
    <name type="scientific">Thioalbus denitrificans</name>
    <dbReference type="NCBI Taxonomy" id="547122"/>
    <lineage>
        <taxon>Bacteria</taxon>
        <taxon>Pseudomonadati</taxon>
        <taxon>Pseudomonadota</taxon>
        <taxon>Gammaproteobacteria</taxon>
        <taxon>Chromatiales</taxon>
        <taxon>Ectothiorhodospiraceae</taxon>
        <taxon>Thioalbus</taxon>
    </lineage>
</organism>
<sequence length="1104" mass="124620">MSIRIAIHHRTEYHYDRPVALSPHLVRLRPAPHTRTPVHRYSLRVEPGDHFVNWQQDAFGNHVARFVFPGKTERLVIEVDLVAELVTINPFDFFVESYADDWPFEYDAQLRKDLAPYFAVTEDGPRLREWLAGVEREPKNTVNFLVALNQRLQQDIGYVIRLEPGIQPCEETLERARGSCRDSGWLLVQILRHLGLAARFVSGYLVQLRPDMKSLDGPSGAEEDFTDLHAWAEVFVPGAGWIGLDPTSGLFAGEGHIPLACTPEAVSAAPVTGATDRCEVSFRYENRVTRIRETPRVTFPYAEAQWAEVMAMGARVDAALEAGDVRLTLGGEPTFVSIDDMDGAEWNTAALGPHKRERAEVLLRRLWQRHAPGGLLHHGQGKWYPGEPLPRWALGCFWRGDGQPVWQDPRWLADPVRDAGLGEADARLFSRALARRLGLPADHALPAYEDVQYYLWKEGTLPENVNVLDAKVGHPLERARLRRLFEHGLERVVGYALPLARDGEAGRWVSSRWRFRREHLFLVPGDSPMGLRLPLDSLQWEPVERRQPLIARDPFAPKPVLPAEFGEVHARYAAPVAEQAPREDLREQGYADLEGGEPGYLVRTALCVEPRGGNLHLFIPPLTHLEHWLEFIAAVEATARELELPVVLEGYEPPHDERLTRLHITPDPGVIEVNVPPVTGWDELTRQTESLYEEARLARLGTEKFMLDGRHTGTGGGNHVTLGGATPADSPILRRPHLLGSLVTYWQHHPSLSYLFSGLFIGPTSQAPRADEARDDAMYELEIALQQLPSGEVPAPWLVDRVLRNLLVDVTGNTHRAEFCIDKLYSPDSPVGRRGLVEFRGFEMPPHWQMSAVQMLLIRALVARFWDHPYDLAPVRWGTELHDRFMLPHFVETDFRGVIADLNRWGHPFRAEWFDPFLEFRFPHYGAVQVGDVELELRFAIEPWHVLGEEVTAQGTARFVDSSVERLQLKVRGLTEGRHVVTCNGRRVPLRRTGTRGEQVAGVRYKAWSPPSGLHPTIAAHAPLVFDLVDSWNRHALGGCTYHVAHPGGRNYETFPVNANEAEARRLARFWDHGHTPGPVDPPPETPAGDHPYTLDLRHRAEPA</sequence>
<dbReference type="Pfam" id="PF09899">
    <property type="entry name" value="DUF2126"/>
    <property type="match status" value="1"/>
</dbReference>
<feature type="domain" description="Transglutaminase-like" evidence="2">
    <location>
        <begin position="172"/>
        <end position="248"/>
    </location>
</feature>
<dbReference type="OrthoDB" id="9804872at2"/>
<evidence type="ECO:0000313" key="3">
    <source>
        <dbReference type="EMBL" id="RCX30252.1"/>
    </source>
</evidence>
<dbReference type="PANTHER" id="PTHR33490:SF1">
    <property type="entry name" value="SLL1233 PROTEIN"/>
    <property type="match status" value="1"/>
</dbReference>
<dbReference type="SUPFAM" id="SSF54001">
    <property type="entry name" value="Cysteine proteinases"/>
    <property type="match status" value="1"/>
</dbReference>
<feature type="region of interest" description="Disordered" evidence="1">
    <location>
        <begin position="1072"/>
        <end position="1104"/>
    </location>
</feature>
<evidence type="ECO:0000313" key="4">
    <source>
        <dbReference type="Proteomes" id="UP000252707"/>
    </source>
</evidence>
<dbReference type="InterPro" id="IPR013589">
    <property type="entry name" value="Bac_transglu_N"/>
</dbReference>
<dbReference type="EMBL" id="QPJY01000005">
    <property type="protein sequence ID" value="RCX30252.1"/>
    <property type="molecule type" value="Genomic_DNA"/>
</dbReference>
<dbReference type="Pfam" id="PF01841">
    <property type="entry name" value="Transglut_core"/>
    <property type="match status" value="1"/>
</dbReference>
<reference evidence="3 4" key="1">
    <citation type="submission" date="2018-07" db="EMBL/GenBank/DDBJ databases">
        <title>Genomic Encyclopedia of Type Strains, Phase IV (KMG-IV): sequencing the most valuable type-strain genomes for metagenomic binning, comparative biology and taxonomic classification.</title>
        <authorList>
            <person name="Goeker M."/>
        </authorList>
    </citation>
    <scope>NUCLEOTIDE SEQUENCE [LARGE SCALE GENOMIC DNA]</scope>
    <source>
        <strain evidence="3 4">DSM 26407</strain>
    </source>
</reference>
<keyword evidence="4" id="KW-1185">Reference proteome</keyword>
<protein>
    <submittedName>
        <fullName evidence="3">Uncharacterized protein (DUF2126 family)</fullName>
    </submittedName>
</protein>
<name>A0A369C8B0_9GAMM</name>
<dbReference type="AlphaFoldDB" id="A0A369C8B0"/>
<dbReference type="Pfam" id="PF08379">
    <property type="entry name" value="Bact_transglu_N"/>
    <property type="match status" value="1"/>
</dbReference>
<dbReference type="PANTHER" id="PTHR33490">
    <property type="entry name" value="BLR5614 PROTEIN-RELATED"/>
    <property type="match status" value="1"/>
</dbReference>
<dbReference type="Gene3D" id="3.10.620.30">
    <property type="match status" value="1"/>
</dbReference>
<proteinExistence type="predicted"/>
<evidence type="ECO:0000259" key="2">
    <source>
        <dbReference type="SMART" id="SM00460"/>
    </source>
</evidence>
<comment type="caution">
    <text evidence="3">The sequence shown here is derived from an EMBL/GenBank/DDBJ whole genome shotgun (WGS) entry which is preliminary data.</text>
</comment>
<dbReference type="InterPro" id="IPR002931">
    <property type="entry name" value="Transglutaminase-like"/>
</dbReference>
<dbReference type="SMART" id="SM00460">
    <property type="entry name" value="TGc"/>
    <property type="match status" value="1"/>
</dbReference>
<dbReference type="RefSeq" id="WP_114279861.1">
    <property type="nucleotide sequence ID" value="NZ_QPJY01000005.1"/>
</dbReference>
<accession>A0A369C8B0</accession>
<dbReference type="InterPro" id="IPR038765">
    <property type="entry name" value="Papain-like_cys_pep_sf"/>
</dbReference>
<dbReference type="InterPro" id="IPR018667">
    <property type="entry name" value="DUF2126"/>
</dbReference>
<gene>
    <name evidence="3" type="ORF">DFQ59_10584</name>
</gene>
<evidence type="ECO:0000256" key="1">
    <source>
        <dbReference type="SAM" id="MobiDB-lite"/>
    </source>
</evidence>